<dbReference type="GO" id="GO:0009295">
    <property type="term" value="C:nucleoid"/>
    <property type="evidence" value="ECO:0007669"/>
    <property type="project" value="TreeGrafter"/>
</dbReference>
<evidence type="ECO:0000256" key="1">
    <source>
        <dbReference type="ARBA" id="ARBA00023125"/>
    </source>
</evidence>
<evidence type="ECO:0000313" key="4">
    <source>
        <dbReference type="EMBL" id="EPH07308.1"/>
    </source>
</evidence>
<evidence type="ECO:0000256" key="2">
    <source>
        <dbReference type="HAMAP-Rule" id="MF_00984"/>
    </source>
</evidence>
<dbReference type="HOGENOM" id="CLU_078758_6_0_7"/>
<dbReference type="eggNOG" id="COG0629">
    <property type="taxonomic scope" value="Bacteria"/>
</dbReference>
<dbReference type="PATRIC" id="fig|883165.3.peg.1716"/>
<comment type="caution">
    <text evidence="4">The sequence shown here is derived from an EMBL/GenBank/DDBJ whole genome shotgun (WGS) entry which is preliminary data.</text>
</comment>
<proteinExistence type="inferred from homology"/>
<dbReference type="InterPro" id="IPR000424">
    <property type="entry name" value="Primosome_PriB/ssb"/>
</dbReference>
<dbReference type="GO" id="GO:0003697">
    <property type="term" value="F:single-stranded DNA binding"/>
    <property type="evidence" value="ECO:0007669"/>
    <property type="project" value="UniProtKB-UniRule"/>
</dbReference>
<dbReference type="SUPFAM" id="SSF50249">
    <property type="entry name" value="Nucleic acid-binding proteins"/>
    <property type="match status" value="1"/>
</dbReference>
<dbReference type="NCBIfam" id="TIGR00621">
    <property type="entry name" value="ssb"/>
    <property type="match status" value="1"/>
</dbReference>
<dbReference type="RefSeq" id="WP_016647514.1">
    <property type="nucleotide sequence ID" value="NZ_KE340331.1"/>
</dbReference>
<dbReference type="AlphaFoldDB" id="S3XPH4"/>
<dbReference type="PIRSF" id="PIRSF002070">
    <property type="entry name" value="SSB"/>
    <property type="match status" value="1"/>
</dbReference>
<dbReference type="CDD" id="cd04496">
    <property type="entry name" value="SSB_OBF"/>
    <property type="match status" value="1"/>
</dbReference>
<reference evidence="4 5" key="1">
    <citation type="submission" date="2013-06" db="EMBL/GenBank/DDBJ databases">
        <title>The Genome Sequence of Campylobacter ureolyticus ACS-301-V-SCH3B.</title>
        <authorList>
            <consortium name="The Broad Institute Genomics Platform"/>
            <person name="Earl A."/>
            <person name="Ward D."/>
            <person name="Feldgarden M."/>
            <person name="Gevers D."/>
            <person name="Saerens B."/>
            <person name="Vaneechoutte M."/>
            <person name="Walker B."/>
            <person name="Young S."/>
            <person name="Zeng Q."/>
            <person name="Gargeya S."/>
            <person name="Fitzgerald M."/>
            <person name="Haas B."/>
            <person name="Abouelleil A."/>
            <person name="Allen A.W."/>
            <person name="Alvarado L."/>
            <person name="Arachchi H.M."/>
            <person name="Berlin A.M."/>
            <person name="Chapman S.B."/>
            <person name="Gainer-Dewar J."/>
            <person name="Goldberg J."/>
            <person name="Griggs A."/>
            <person name="Gujja S."/>
            <person name="Hansen M."/>
            <person name="Howarth C."/>
            <person name="Imamovic A."/>
            <person name="Ireland A."/>
            <person name="Larimer J."/>
            <person name="McCowan C."/>
            <person name="Murphy C."/>
            <person name="Pearson M."/>
            <person name="Poon T.W."/>
            <person name="Priest M."/>
            <person name="Roberts A."/>
            <person name="Saif S."/>
            <person name="Shea T."/>
            <person name="Sisk P."/>
            <person name="Sykes S."/>
            <person name="Wortman J."/>
            <person name="Nusbaum C."/>
            <person name="Birren B."/>
        </authorList>
    </citation>
    <scope>NUCLEOTIDE SEQUENCE [LARGE SCALE GENOMIC DNA]</scope>
    <source>
        <strain evidence="4 5">ACS-301-V-Sch3b</strain>
    </source>
</reference>
<dbReference type="GO" id="GO:0006260">
    <property type="term" value="P:DNA replication"/>
    <property type="evidence" value="ECO:0007669"/>
    <property type="project" value="InterPro"/>
</dbReference>
<dbReference type="PROSITE" id="PS50935">
    <property type="entry name" value="SSB"/>
    <property type="match status" value="1"/>
</dbReference>
<comment type="subunit">
    <text evidence="2">Homotetramer.</text>
</comment>
<dbReference type="PANTHER" id="PTHR10302:SF27">
    <property type="entry name" value="SINGLE-STRANDED DNA-BINDING PROTEIN"/>
    <property type="match status" value="1"/>
</dbReference>
<evidence type="ECO:0000313" key="5">
    <source>
        <dbReference type="Proteomes" id="UP000014539"/>
    </source>
</evidence>
<evidence type="ECO:0000256" key="3">
    <source>
        <dbReference type="PIRNR" id="PIRNR002070"/>
    </source>
</evidence>
<organism evidence="4 5">
    <name type="scientific">Campylobacter ureolyticus ACS-301-V-Sch3b</name>
    <dbReference type="NCBI Taxonomy" id="883165"/>
    <lineage>
        <taxon>Bacteria</taxon>
        <taxon>Pseudomonadati</taxon>
        <taxon>Campylobacterota</taxon>
        <taxon>Epsilonproteobacteria</taxon>
        <taxon>Campylobacterales</taxon>
        <taxon>Campylobacteraceae</taxon>
        <taxon>Campylobacter</taxon>
    </lineage>
</organism>
<dbReference type="Proteomes" id="UP000014539">
    <property type="component" value="Unassembled WGS sequence"/>
</dbReference>
<protein>
    <recommendedName>
        <fullName evidence="2 3">Single-stranded DNA-binding protein</fullName>
        <shortName evidence="2">SSB</shortName>
    </recommendedName>
</protein>
<comment type="caution">
    <text evidence="2">Lacks conserved residue(s) required for the propagation of feature annotation.</text>
</comment>
<keyword evidence="5" id="KW-1185">Reference proteome</keyword>
<keyword evidence="1 2" id="KW-0238">DNA-binding</keyword>
<name>S3XPH4_9BACT</name>
<dbReference type="Gene3D" id="2.40.50.140">
    <property type="entry name" value="Nucleic acid-binding proteins"/>
    <property type="match status" value="1"/>
</dbReference>
<dbReference type="InterPro" id="IPR011344">
    <property type="entry name" value="ssDNA-bd"/>
</dbReference>
<sequence length="121" mass="13967">MINTITIAGRVVADPMINFTKSGMAVLNFTIANNRKYKSVEQTTFIDVTLFGAYAQSLENHIKKGIAIDVVGELIQERWENDGKNYYKYKINAKEIDFRIPKSITKEPYENLEGEFYEDFQ</sequence>
<dbReference type="EMBL" id="AGYD01000018">
    <property type="protein sequence ID" value="EPH07308.1"/>
    <property type="molecule type" value="Genomic_DNA"/>
</dbReference>
<dbReference type="PANTHER" id="PTHR10302">
    <property type="entry name" value="SINGLE-STRANDED DNA-BINDING PROTEIN"/>
    <property type="match status" value="1"/>
</dbReference>
<dbReference type="HAMAP" id="MF_00984">
    <property type="entry name" value="SSB"/>
    <property type="match status" value="1"/>
</dbReference>
<dbReference type="InterPro" id="IPR012340">
    <property type="entry name" value="NA-bd_OB-fold"/>
</dbReference>
<accession>S3XPH4</accession>
<gene>
    <name evidence="4" type="ORF">HMPREF9309_01696</name>
</gene>
<dbReference type="Pfam" id="PF00436">
    <property type="entry name" value="SSB"/>
    <property type="match status" value="1"/>
</dbReference>